<proteinExistence type="predicted"/>
<accession>A0A4R0YJ61</accession>
<dbReference type="AlphaFoldDB" id="A0A4R0YJ61"/>
<gene>
    <name evidence="1" type="ORF">EZM97_27950</name>
</gene>
<sequence>MSAPTLTPGHYFLLDQLYWLPGIAVETSDQALCHDLQAHGLVRPGANQHWELTAAGRQTVQGDGVLVA</sequence>
<comment type="caution">
    <text evidence="1">The sequence shown here is derived from an EMBL/GenBank/DDBJ whole genome shotgun (WGS) entry which is preliminary data.</text>
</comment>
<dbReference type="EMBL" id="SJTG01000004">
    <property type="protein sequence ID" value="TCI08459.1"/>
    <property type="molecule type" value="Genomic_DNA"/>
</dbReference>
<evidence type="ECO:0000313" key="2">
    <source>
        <dbReference type="Proteomes" id="UP000291822"/>
    </source>
</evidence>
<evidence type="ECO:0000313" key="1">
    <source>
        <dbReference type="EMBL" id="TCI08459.1"/>
    </source>
</evidence>
<keyword evidence="2" id="KW-1185">Reference proteome</keyword>
<name>A0A4R0YJ61_9GAMM</name>
<reference evidence="1 2" key="1">
    <citation type="submission" date="2019-02" db="EMBL/GenBank/DDBJ databases">
        <title>Dyella amyloliquefaciens sp. nov., isolated from forest soil.</title>
        <authorList>
            <person name="Gao Z.-H."/>
            <person name="Qiu L.-H."/>
        </authorList>
    </citation>
    <scope>NUCLEOTIDE SEQUENCE [LARGE SCALE GENOMIC DNA]</scope>
    <source>
        <strain evidence="1 2">KACC 12747</strain>
    </source>
</reference>
<dbReference type="RefSeq" id="WP_131151600.1">
    <property type="nucleotide sequence ID" value="NZ_SJTG01000004.1"/>
</dbReference>
<protein>
    <submittedName>
        <fullName evidence="1">Uncharacterized protein</fullName>
    </submittedName>
</protein>
<dbReference type="Proteomes" id="UP000291822">
    <property type="component" value="Unassembled WGS sequence"/>
</dbReference>
<organism evidence="1 2">
    <name type="scientific">Dyella soli</name>
    <dbReference type="NCBI Taxonomy" id="522319"/>
    <lineage>
        <taxon>Bacteria</taxon>
        <taxon>Pseudomonadati</taxon>
        <taxon>Pseudomonadota</taxon>
        <taxon>Gammaproteobacteria</taxon>
        <taxon>Lysobacterales</taxon>
        <taxon>Rhodanobacteraceae</taxon>
        <taxon>Dyella</taxon>
    </lineage>
</organism>